<dbReference type="InterPro" id="IPR038389">
    <property type="entry name" value="PSMG2_sf"/>
</dbReference>
<dbReference type="EMBL" id="MLAK01000577">
    <property type="protein sequence ID" value="OHT11857.1"/>
    <property type="molecule type" value="Genomic_DNA"/>
</dbReference>
<dbReference type="OrthoDB" id="10260712at2759"/>
<dbReference type="VEuPathDB" id="TrichDB:TRFO_18539"/>
<dbReference type="GO" id="GO:0043248">
    <property type="term" value="P:proteasome assembly"/>
    <property type="evidence" value="ECO:0007669"/>
    <property type="project" value="TreeGrafter"/>
</dbReference>
<accession>A0A1J4KKM4</accession>
<evidence type="ECO:0000313" key="1">
    <source>
        <dbReference type="EMBL" id="OHT11857.1"/>
    </source>
</evidence>
<dbReference type="GeneID" id="94834951"/>
<reference evidence="1" key="1">
    <citation type="submission" date="2016-10" db="EMBL/GenBank/DDBJ databases">
        <authorList>
            <person name="Benchimol M."/>
            <person name="Almeida L.G."/>
            <person name="Vasconcelos A.T."/>
            <person name="Perreira-Neves A."/>
            <person name="Rosa I.A."/>
            <person name="Tasca T."/>
            <person name="Bogo M.R."/>
            <person name="de Souza W."/>
        </authorList>
    </citation>
    <scope>NUCLEOTIDE SEQUENCE [LARGE SCALE GENOMIC DNA]</scope>
    <source>
        <strain evidence="1">K</strain>
    </source>
</reference>
<dbReference type="PANTHER" id="PTHR12970">
    <property type="entry name" value="PROTEASOME ASSEMBLY CHAPERONE 2"/>
    <property type="match status" value="1"/>
</dbReference>
<dbReference type="PANTHER" id="PTHR12970:SF1">
    <property type="entry name" value="PROTEASOME ASSEMBLY CHAPERONE 2"/>
    <property type="match status" value="1"/>
</dbReference>
<gene>
    <name evidence="1" type="ORF">TRFO_18539</name>
</gene>
<dbReference type="Proteomes" id="UP000179807">
    <property type="component" value="Unassembled WGS sequence"/>
</dbReference>
<dbReference type="InterPro" id="IPR016562">
    <property type="entry name" value="Proteasome_assmbl_chp_2_euk"/>
</dbReference>
<comment type="caution">
    <text evidence="1">The sequence shown here is derived from an EMBL/GenBank/DDBJ whole genome shotgun (WGS) entry which is preliminary data.</text>
</comment>
<name>A0A1J4KKM4_9EUKA</name>
<dbReference type="GO" id="GO:0005829">
    <property type="term" value="C:cytosol"/>
    <property type="evidence" value="ECO:0007669"/>
    <property type="project" value="TreeGrafter"/>
</dbReference>
<dbReference type="AlphaFoldDB" id="A0A1J4KKM4"/>
<evidence type="ECO:0000313" key="2">
    <source>
        <dbReference type="Proteomes" id="UP000179807"/>
    </source>
</evidence>
<keyword evidence="2" id="KW-1185">Reference proteome</keyword>
<dbReference type="Gene3D" id="3.40.50.10900">
    <property type="entry name" value="PAC-like subunit"/>
    <property type="match status" value="1"/>
</dbReference>
<proteinExistence type="predicted"/>
<evidence type="ECO:0008006" key="3">
    <source>
        <dbReference type="Google" id="ProtNLM"/>
    </source>
</evidence>
<dbReference type="GO" id="GO:0005634">
    <property type="term" value="C:nucleus"/>
    <property type="evidence" value="ECO:0007669"/>
    <property type="project" value="TreeGrafter"/>
</dbReference>
<protein>
    <recommendedName>
        <fullName evidence="3">Proteasome assembly chaperone 2</fullName>
    </recommendedName>
</protein>
<organism evidence="1 2">
    <name type="scientific">Tritrichomonas foetus</name>
    <dbReference type="NCBI Taxonomy" id="1144522"/>
    <lineage>
        <taxon>Eukaryota</taxon>
        <taxon>Metamonada</taxon>
        <taxon>Parabasalia</taxon>
        <taxon>Tritrichomonadida</taxon>
        <taxon>Tritrichomonadidae</taxon>
        <taxon>Tritrichomonas</taxon>
    </lineage>
</organism>
<sequence>MKWISIEGSEQPNFKDYSLILPSCGAASGDQLTIDVICATFGKLVGRILSDNLDFVASPDPFNENSNHIASSIDAYTCDLPKFGQTLVLRVASNLPSSKRKILDYSKEIVEFTEVAGITQILLIRSVSSVFCNDAQIHGWPRTIRAWGPLTDKLGEKPLESYDETQEMISAAVYGELCECLKRFAKIPFSVLFVFIHEGAIMENVVTAAKTVAGTDQLKVPASWEKLFSPGL</sequence>
<dbReference type="RefSeq" id="XP_068364993.1">
    <property type="nucleotide sequence ID" value="XM_068500247.1"/>
</dbReference>